<evidence type="ECO:0000256" key="1">
    <source>
        <dbReference type="SAM" id="SignalP"/>
    </source>
</evidence>
<feature type="signal peptide" evidence="1">
    <location>
        <begin position="1"/>
        <end position="19"/>
    </location>
</feature>
<proteinExistence type="predicted"/>
<dbReference type="Pfam" id="PF16549">
    <property type="entry name" value="T2SSS_2"/>
    <property type="match status" value="1"/>
</dbReference>
<keyword evidence="1" id="KW-0732">Signal</keyword>
<dbReference type="PROSITE" id="PS51257">
    <property type="entry name" value="PROKAR_LIPOPROTEIN"/>
    <property type="match status" value="1"/>
</dbReference>
<feature type="chain" id="PRO_5047520497" description="Lipoprotein" evidence="1">
    <location>
        <begin position="20"/>
        <end position="139"/>
    </location>
</feature>
<dbReference type="Proteomes" id="UP000838748">
    <property type="component" value="Unassembled WGS sequence"/>
</dbReference>
<evidence type="ECO:0000313" key="3">
    <source>
        <dbReference type="Proteomes" id="UP000838748"/>
    </source>
</evidence>
<dbReference type="EMBL" id="CAKLDM010000002">
    <property type="protein sequence ID" value="CAH0540429.1"/>
    <property type="molecule type" value="Genomic_DNA"/>
</dbReference>
<dbReference type="InterPro" id="IPR016502">
    <property type="entry name" value="T2SSS_2"/>
</dbReference>
<evidence type="ECO:0000313" key="2">
    <source>
        <dbReference type="EMBL" id="CAH0540429.1"/>
    </source>
</evidence>
<name>A0ABN8E4L1_9VIBR</name>
<dbReference type="RefSeq" id="WP_237362371.1">
    <property type="nucleotide sequence ID" value="NZ_CAKLDM010000002.1"/>
</dbReference>
<gene>
    <name evidence="2" type="ORF">VMF7928_02850</name>
</gene>
<reference evidence="2" key="1">
    <citation type="submission" date="2021-11" db="EMBL/GenBank/DDBJ databases">
        <authorList>
            <person name="Rodrigo-Torres L."/>
            <person name="Arahal R. D."/>
            <person name="Lucena T."/>
        </authorList>
    </citation>
    <scope>NUCLEOTIDE SEQUENCE</scope>
    <source>
        <strain evidence="2">CECT 7928</strain>
    </source>
</reference>
<evidence type="ECO:0008006" key="4">
    <source>
        <dbReference type="Google" id="ProtNLM"/>
    </source>
</evidence>
<keyword evidence="3" id="KW-1185">Reference proteome</keyword>
<comment type="caution">
    <text evidence="2">The sequence shown here is derived from an EMBL/GenBank/DDBJ whole genome shotgun (WGS) entry which is preliminary data.</text>
</comment>
<sequence>MKKSIISLVLIAISAIALSGCASKSDQEQRRLELIASNRAGVLSAELPLEYGPLSIMSAKANGTVIEIMMVYNQDAKGAKPFKEVIHDTINSYCVTPEITRNLGIGINYQIKMRNSRGQLVVDKLVTKQTCDEHGDDAK</sequence>
<dbReference type="PIRSF" id="PIRSF007010">
    <property type="entry name" value="UCP007010"/>
    <property type="match status" value="1"/>
</dbReference>
<dbReference type="Gene3D" id="3.30.300.250">
    <property type="match status" value="1"/>
</dbReference>
<protein>
    <recommendedName>
        <fullName evidence="4">Lipoprotein</fullName>
    </recommendedName>
</protein>
<organism evidence="2 3">
    <name type="scientific">Vibrio marisflavi CECT 7928</name>
    <dbReference type="NCBI Taxonomy" id="634439"/>
    <lineage>
        <taxon>Bacteria</taxon>
        <taxon>Pseudomonadati</taxon>
        <taxon>Pseudomonadota</taxon>
        <taxon>Gammaproteobacteria</taxon>
        <taxon>Vibrionales</taxon>
        <taxon>Vibrionaceae</taxon>
        <taxon>Vibrio</taxon>
    </lineage>
</organism>
<accession>A0ABN8E4L1</accession>